<gene>
    <name evidence="8" type="ORF">PMEA_00004724</name>
</gene>
<reference evidence="8 9" key="1">
    <citation type="submission" date="2022-05" db="EMBL/GenBank/DDBJ databases">
        <authorList>
            <consortium name="Genoscope - CEA"/>
            <person name="William W."/>
        </authorList>
    </citation>
    <scope>NUCLEOTIDE SEQUENCE [LARGE SCALE GENOMIC DNA]</scope>
</reference>
<dbReference type="GO" id="GO:0000932">
    <property type="term" value="C:P-body"/>
    <property type="evidence" value="ECO:0007669"/>
    <property type="project" value="TreeGrafter"/>
</dbReference>
<dbReference type="SUPFAM" id="SSF50729">
    <property type="entry name" value="PH domain-like"/>
    <property type="match status" value="1"/>
</dbReference>
<proteinExistence type="inferred from homology"/>
<name>A0AAU9WFN7_9CNID</name>
<evidence type="ECO:0000256" key="3">
    <source>
        <dbReference type="ARBA" id="ARBA00022490"/>
    </source>
</evidence>
<dbReference type="PANTHER" id="PTHR16290">
    <property type="entry name" value="TRANSCRIPTION FACTOR SMIF DECAPPING ENZYME DCP1"/>
    <property type="match status" value="1"/>
</dbReference>
<evidence type="ECO:0000256" key="1">
    <source>
        <dbReference type="ARBA" id="ARBA00004496"/>
    </source>
</evidence>
<dbReference type="Pfam" id="PF06058">
    <property type="entry name" value="DCP1"/>
    <property type="match status" value="1"/>
</dbReference>
<evidence type="ECO:0000256" key="4">
    <source>
        <dbReference type="ARBA" id="ARBA00022664"/>
    </source>
</evidence>
<protein>
    <recommendedName>
        <fullName evidence="7">mRNA-decapping enzyme C-terminal domain-containing protein</fullName>
    </recommendedName>
</protein>
<feature type="region of interest" description="Disordered" evidence="6">
    <location>
        <begin position="228"/>
        <end position="284"/>
    </location>
</feature>
<feature type="region of interest" description="Disordered" evidence="6">
    <location>
        <begin position="131"/>
        <end position="159"/>
    </location>
</feature>
<dbReference type="Gene3D" id="2.30.29.30">
    <property type="entry name" value="Pleckstrin-homology domain (PH domain)/Phosphotyrosine-binding domain (PTB)"/>
    <property type="match status" value="1"/>
</dbReference>
<dbReference type="GO" id="GO:0008047">
    <property type="term" value="F:enzyme activator activity"/>
    <property type="evidence" value="ECO:0007669"/>
    <property type="project" value="InterPro"/>
</dbReference>
<dbReference type="Gene3D" id="6.10.140.2030">
    <property type="match status" value="1"/>
</dbReference>
<dbReference type="AlphaFoldDB" id="A0AAU9WFN7"/>
<dbReference type="InterPro" id="IPR010334">
    <property type="entry name" value="Dcp1"/>
</dbReference>
<dbReference type="Pfam" id="PF16741">
    <property type="entry name" value="mRNA_decap_C"/>
    <property type="match status" value="1"/>
</dbReference>
<dbReference type="GO" id="GO:0006397">
    <property type="term" value="P:mRNA processing"/>
    <property type="evidence" value="ECO:0007669"/>
    <property type="project" value="UniProtKB-KW"/>
</dbReference>
<dbReference type="GO" id="GO:0031087">
    <property type="term" value="P:deadenylation-independent decapping of nuclear-transcribed mRNA"/>
    <property type="evidence" value="ECO:0007669"/>
    <property type="project" value="TreeGrafter"/>
</dbReference>
<keyword evidence="3" id="KW-0963">Cytoplasm</keyword>
<sequence length="441" mass="48502">MAAERVANSLNLTAIKKSDQCAMNILDNASQVALYKFNGDTQAWEKTEVEGALFVYNRSATPTSAFFIMNRLSMKNMMEPITNTMEFKLQDPFLLYRNSAKEIFGIWFYDVEECKRLASLLTMISSQKNASGSATVISPKPSYAQEKPKVQESPSNTTEEKVDIMQLFAKAQEKYNNQSKASGASAAVTQVVKAAPRPQIPSEQREHQQRFLQQNQQPLEQFQKILQTQDTQPKKQRAHSTPVPYLLGNLSLSPVGKGPSKGEGQQNGVSPAREGQTSKKKLKVKSIPLSDVKAPVISGFMKKSQDDSAVTEQGKAGAQRKLFQNEKVETKSLAMAPATPTVPPQTIMASQAKDSPQKPQPDQGGATAASLMSPLAFKTSGKVTVPTPTPPQPKQPPKMDIAPLTQEQLVQALTYLLKNDSQFVAKIHEAYFKSLQEKLPT</sequence>
<dbReference type="PANTHER" id="PTHR16290:SF0">
    <property type="entry name" value="DECAPPING PROTEIN 1, ISOFORM A"/>
    <property type="match status" value="1"/>
</dbReference>
<evidence type="ECO:0000256" key="5">
    <source>
        <dbReference type="ARBA" id="ARBA00023161"/>
    </source>
</evidence>
<keyword evidence="4" id="KW-0507">mRNA processing</keyword>
<feature type="compositionally biased region" description="Pro residues" evidence="6">
    <location>
        <begin position="387"/>
        <end position="396"/>
    </location>
</feature>
<dbReference type="Proteomes" id="UP001159428">
    <property type="component" value="Unassembled WGS sequence"/>
</dbReference>
<dbReference type="GO" id="GO:0000184">
    <property type="term" value="P:nuclear-transcribed mRNA catabolic process, nonsense-mediated decay"/>
    <property type="evidence" value="ECO:0007669"/>
    <property type="project" value="UniProtKB-KW"/>
</dbReference>
<feature type="region of interest" description="Disordered" evidence="6">
    <location>
        <begin position="302"/>
        <end position="399"/>
    </location>
</feature>
<evidence type="ECO:0000256" key="2">
    <source>
        <dbReference type="ARBA" id="ARBA00008778"/>
    </source>
</evidence>
<dbReference type="GO" id="GO:0000290">
    <property type="term" value="P:deadenylation-dependent decapping of nuclear-transcribed mRNA"/>
    <property type="evidence" value="ECO:0007669"/>
    <property type="project" value="InterPro"/>
</dbReference>
<dbReference type="InterPro" id="IPR031953">
    <property type="entry name" value="mRNA_decap_C"/>
</dbReference>
<comment type="subcellular location">
    <subcellularLocation>
        <location evidence="1">Cytoplasm</location>
    </subcellularLocation>
</comment>
<dbReference type="GO" id="GO:0003729">
    <property type="term" value="F:mRNA binding"/>
    <property type="evidence" value="ECO:0007669"/>
    <property type="project" value="TreeGrafter"/>
</dbReference>
<dbReference type="EMBL" id="CALNXJ010000013">
    <property type="protein sequence ID" value="CAH3112952.1"/>
    <property type="molecule type" value="Genomic_DNA"/>
</dbReference>
<feature type="domain" description="mRNA-decapping enzyme C-terminal" evidence="7">
    <location>
        <begin position="402"/>
        <end position="438"/>
    </location>
</feature>
<organism evidence="8 9">
    <name type="scientific">Pocillopora meandrina</name>
    <dbReference type="NCBI Taxonomy" id="46732"/>
    <lineage>
        <taxon>Eukaryota</taxon>
        <taxon>Metazoa</taxon>
        <taxon>Cnidaria</taxon>
        <taxon>Anthozoa</taxon>
        <taxon>Hexacorallia</taxon>
        <taxon>Scleractinia</taxon>
        <taxon>Astrocoeniina</taxon>
        <taxon>Pocilloporidae</taxon>
        <taxon>Pocillopora</taxon>
    </lineage>
</organism>
<comment type="similarity">
    <text evidence="2">Belongs to the DCP1 family.</text>
</comment>
<keyword evidence="5" id="KW-0866">Nonsense-mediated mRNA decay</keyword>
<feature type="region of interest" description="Disordered" evidence="6">
    <location>
        <begin position="189"/>
        <end position="212"/>
    </location>
</feature>
<accession>A0AAU9WFN7</accession>
<dbReference type="InterPro" id="IPR011993">
    <property type="entry name" value="PH-like_dom_sf"/>
</dbReference>
<evidence type="ECO:0000256" key="6">
    <source>
        <dbReference type="SAM" id="MobiDB-lite"/>
    </source>
</evidence>
<evidence type="ECO:0000313" key="8">
    <source>
        <dbReference type="EMBL" id="CAH3112952.1"/>
    </source>
</evidence>
<evidence type="ECO:0000313" key="9">
    <source>
        <dbReference type="Proteomes" id="UP001159428"/>
    </source>
</evidence>
<evidence type="ECO:0000259" key="7">
    <source>
        <dbReference type="Pfam" id="PF16741"/>
    </source>
</evidence>
<comment type="caution">
    <text evidence="8">The sequence shown here is derived from an EMBL/GenBank/DDBJ whole genome shotgun (WGS) entry which is preliminary data.</text>
</comment>
<keyword evidence="9" id="KW-1185">Reference proteome</keyword>
<dbReference type="CDD" id="cd09804">
    <property type="entry name" value="Dcp1"/>
    <property type="match status" value="1"/>
</dbReference>